<dbReference type="Proteomes" id="UP000538566">
    <property type="component" value="Unassembled WGS sequence"/>
</dbReference>
<proteinExistence type="predicted"/>
<dbReference type="RefSeq" id="WP_144902595.1">
    <property type="nucleotide sequence ID" value="NZ_JACHOA010000001.1"/>
</dbReference>
<name>A0A7W7A7N4_9SPHN</name>
<evidence type="ECO:0000313" key="1">
    <source>
        <dbReference type="EMBL" id="MBB4611923.1"/>
    </source>
</evidence>
<dbReference type="OrthoDB" id="7462608at2"/>
<evidence type="ECO:0000313" key="2">
    <source>
        <dbReference type="Proteomes" id="UP000538566"/>
    </source>
</evidence>
<accession>A0A7W7A7N4</accession>
<keyword evidence="2" id="KW-1185">Reference proteome</keyword>
<dbReference type="EMBL" id="JACHOA010000001">
    <property type="protein sequence ID" value="MBB4611923.1"/>
    <property type="molecule type" value="Genomic_DNA"/>
</dbReference>
<comment type="caution">
    <text evidence="1">The sequence shown here is derived from an EMBL/GenBank/DDBJ whole genome shotgun (WGS) entry which is preliminary data.</text>
</comment>
<sequence>MADRESNARIDDAAAIWAARIDARALTADEEIRLERWLAKDIRRQGALARALAVALHMADGSPQSSD</sequence>
<dbReference type="AlphaFoldDB" id="A0A7W7A7N4"/>
<gene>
    <name evidence="1" type="ORF">GGR37_000169</name>
</gene>
<reference evidence="1 2" key="1">
    <citation type="submission" date="2020-08" db="EMBL/GenBank/DDBJ databases">
        <title>Genomic Encyclopedia of Type Strains, Phase IV (KMG-IV): sequencing the most valuable type-strain genomes for metagenomic binning, comparative biology and taxonomic classification.</title>
        <authorList>
            <person name="Goeker M."/>
        </authorList>
    </citation>
    <scope>NUCLEOTIDE SEQUENCE [LARGE SCALE GENOMIC DNA]</scope>
    <source>
        <strain evidence="1 2">DSM 17507</strain>
    </source>
</reference>
<organism evidence="1 2">
    <name type="scientific">Novosphingobium taihuense</name>
    <dbReference type="NCBI Taxonomy" id="260085"/>
    <lineage>
        <taxon>Bacteria</taxon>
        <taxon>Pseudomonadati</taxon>
        <taxon>Pseudomonadota</taxon>
        <taxon>Alphaproteobacteria</taxon>
        <taxon>Sphingomonadales</taxon>
        <taxon>Sphingomonadaceae</taxon>
        <taxon>Novosphingobium</taxon>
    </lineage>
</organism>
<protein>
    <submittedName>
        <fullName evidence="1">Ferric-dicitrate binding protein FerR (Iron transport regulator)</fullName>
    </submittedName>
</protein>